<organism evidence="1 2">
    <name type="scientific">Priestia megaterium</name>
    <name type="common">Bacillus megaterium</name>
    <dbReference type="NCBI Taxonomy" id="1404"/>
    <lineage>
        <taxon>Bacteria</taxon>
        <taxon>Bacillati</taxon>
        <taxon>Bacillota</taxon>
        <taxon>Bacilli</taxon>
        <taxon>Bacillales</taxon>
        <taxon>Bacillaceae</taxon>
        <taxon>Priestia</taxon>
    </lineage>
</organism>
<dbReference type="AlphaFoldDB" id="A0AAX6BSU6"/>
<dbReference type="EMBL" id="BSYK01000002">
    <property type="protein sequence ID" value="GMG76832.1"/>
    <property type="molecule type" value="Genomic_DNA"/>
</dbReference>
<comment type="caution">
    <text evidence="1">The sequence shown here is derived from an EMBL/GenBank/DDBJ whole genome shotgun (WGS) entry which is preliminary data.</text>
</comment>
<gene>
    <name evidence="1" type="ORF">ShirakiTB12_53010</name>
</gene>
<evidence type="ECO:0000313" key="1">
    <source>
        <dbReference type="EMBL" id="GMG76832.1"/>
    </source>
</evidence>
<name>A0AAX6BSU6_PRIMG</name>
<protein>
    <submittedName>
        <fullName evidence="1">Uncharacterized protein</fullName>
    </submittedName>
</protein>
<accession>A0AAX6BSU6</accession>
<dbReference type="Proteomes" id="UP001165240">
    <property type="component" value="Unassembled WGS sequence"/>
</dbReference>
<proteinExistence type="predicted"/>
<sequence length="51" mass="6006">MQKEKKIVYIQVVVRGNAIYTKGCSDRKKTTQWMIITITKKICQAFCLKRI</sequence>
<reference evidence="1" key="1">
    <citation type="journal article" date="2024" name="Appl Microbiol">
        <title>Effect of kuratsuki Bacillus and Priestia on Taste of Sake.</title>
        <authorList>
            <person name="Kobayashi K."/>
            <person name="Nishida H."/>
        </authorList>
    </citation>
    <scope>NUCLEOTIDE SEQUENCE</scope>
    <source>
        <strain evidence="1">B-12</strain>
    </source>
</reference>
<evidence type="ECO:0000313" key="2">
    <source>
        <dbReference type="Proteomes" id="UP001165240"/>
    </source>
</evidence>